<dbReference type="EMBL" id="BJUM01000008">
    <property type="protein sequence ID" value="GEK54187.1"/>
    <property type="molecule type" value="Genomic_DNA"/>
</dbReference>
<gene>
    <name evidence="1" type="ORF">PES01_10320</name>
</gene>
<name>A0A510XUD3_9GAMM</name>
<comment type="caution">
    <text evidence="1">The sequence shown here is derived from an EMBL/GenBank/DDBJ whole genome shotgun (WGS) entry which is preliminary data.</text>
</comment>
<dbReference type="GO" id="GO:0045892">
    <property type="term" value="P:negative regulation of DNA-templated transcription"/>
    <property type="evidence" value="ECO:0007669"/>
    <property type="project" value="TreeGrafter"/>
</dbReference>
<reference evidence="1 2" key="1">
    <citation type="submission" date="2019-07" db="EMBL/GenBank/DDBJ databases">
        <title>Whole genome shotgun sequence of Pseudoalteromonas espejiana NBRC 102222.</title>
        <authorList>
            <person name="Hosoyama A."/>
            <person name="Uohara A."/>
            <person name="Ohji S."/>
            <person name="Ichikawa N."/>
        </authorList>
    </citation>
    <scope>NUCLEOTIDE SEQUENCE [LARGE SCALE GENOMIC DNA]</scope>
    <source>
        <strain evidence="1 2">NBRC 102222</strain>
    </source>
</reference>
<organism evidence="1 2">
    <name type="scientific">Pseudoalteromonas espejiana</name>
    <dbReference type="NCBI Taxonomy" id="28107"/>
    <lineage>
        <taxon>Bacteria</taxon>
        <taxon>Pseudomonadati</taxon>
        <taxon>Pseudomonadota</taxon>
        <taxon>Gammaproteobacteria</taxon>
        <taxon>Alteromonadales</taxon>
        <taxon>Pseudoalteromonadaceae</taxon>
        <taxon>Pseudoalteromonas</taxon>
    </lineage>
</organism>
<dbReference type="InterPro" id="IPR038026">
    <property type="entry name" value="MtlR-like_sf"/>
</dbReference>
<dbReference type="SUPFAM" id="SSF158668">
    <property type="entry name" value="MtlR-like"/>
    <property type="match status" value="1"/>
</dbReference>
<dbReference type="Proteomes" id="UP000321419">
    <property type="component" value="Unassembled WGS sequence"/>
</dbReference>
<dbReference type="Pfam" id="PF05068">
    <property type="entry name" value="MtlR"/>
    <property type="match status" value="1"/>
</dbReference>
<dbReference type="Gene3D" id="1.20.120.330">
    <property type="entry name" value="Nucleotidyltransferases domain 2"/>
    <property type="match status" value="1"/>
</dbReference>
<dbReference type="PANTHER" id="PTHR37941:SF1">
    <property type="entry name" value="FUMARASE E-RELATED"/>
    <property type="match status" value="1"/>
</dbReference>
<keyword evidence="2" id="KW-1185">Reference proteome</keyword>
<dbReference type="InterPro" id="IPR007761">
    <property type="entry name" value="MtlR-like"/>
</dbReference>
<dbReference type="RefSeq" id="WP_164504409.1">
    <property type="nucleotide sequence ID" value="NZ_BJUM01000008.1"/>
</dbReference>
<evidence type="ECO:0000313" key="1">
    <source>
        <dbReference type="EMBL" id="GEK54187.1"/>
    </source>
</evidence>
<sequence length="211" mass="23804">MKLSEKDFEDFTEVLLKNTAELCPPEEQEIVKKITSFRQVLIEESDRGCALMAVAFIDELLIDLLKAYFIENEALIGRMLSSSGSLGSFSSRIDMAYALGLMSKNVVHDLNILRKIRNDFAHVSKPLTFEEDGLRSRCFALAVMPFPAGLKARSRFCRSMVIAANEIEFARLDLTKCQVRANYNGEKTATSLNELKKFVEDRFSVDLSNSI</sequence>
<proteinExistence type="predicted"/>
<evidence type="ECO:0000313" key="2">
    <source>
        <dbReference type="Proteomes" id="UP000321419"/>
    </source>
</evidence>
<dbReference type="PANTHER" id="PTHR37941">
    <property type="entry name" value="FUMARASE E-RELATED"/>
    <property type="match status" value="1"/>
</dbReference>
<accession>A0A510XUD3</accession>
<dbReference type="AlphaFoldDB" id="A0A510XUD3"/>
<evidence type="ECO:0008006" key="3">
    <source>
        <dbReference type="Google" id="ProtNLM"/>
    </source>
</evidence>
<protein>
    <recommendedName>
        <fullName evidence="3">Mannitol operon repressor</fullName>
    </recommendedName>
</protein>